<keyword evidence="1" id="KW-0378">Hydrolase</keyword>
<evidence type="ECO:0000259" key="3">
    <source>
        <dbReference type="Pfam" id="PF00857"/>
    </source>
</evidence>
<dbReference type="CDD" id="cd00431">
    <property type="entry name" value="cysteine_hydrolases"/>
    <property type="match status" value="1"/>
</dbReference>
<dbReference type="EMBL" id="BMPP01000003">
    <property type="protein sequence ID" value="GGK18978.1"/>
    <property type="molecule type" value="Genomic_DNA"/>
</dbReference>
<proteinExistence type="predicted"/>
<feature type="compositionally biased region" description="Basic and acidic residues" evidence="2">
    <location>
        <begin position="312"/>
        <end position="328"/>
    </location>
</feature>
<evidence type="ECO:0000313" key="5">
    <source>
        <dbReference type="Proteomes" id="UP000647587"/>
    </source>
</evidence>
<protein>
    <recommendedName>
        <fullName evidence="3">Isochorismatase-like domain-containing protein</fullName>
    </recommendedName>
</protein>
<dbReference type="InterPro" id="IPR000868">
    <property type="entry name" value="Isochorismatase-like_dom"/>
</dbReference>
<feature type="region of interest" description="Disordered" evidence="2">
    <location>
        <begin position="311"/>
        <end position="339"/>
    </location>
</feature>
<dbReference type="Pfam" id="PF00857">
    <property type="entry name" value="Isochorismatase"/>
    <property type="match status" value="1"/>
</dbReference>
<gene>
    <name evidence="4" type="ORF">GCM10008955_10480</name>
</gene>
<name>A0ABQ2ENP6_9DEIO</name>
<dbReference type="InterPro" id="IPR036380">
    <property type="entry name" value="Isochorismatase-like_sf"/>
</dbReference>
<dbReference type="PANTHER" id="PTHR43540:SF16">
    <property type="entry name" value="ISOCHORISMATASE-LIKE DOMAIN-CONTAINING PROTEIN"/>
    <property type="match status" value="1"/>
</dbReference>
<evidence type="ECO:0000256" key="2">
    <source>
        <dbReference type="SAM" id="MobiDB-lite"/>
    </source>
</evidence>
<dbReference type="SUPFAM" id="SSF52499">
    <property type="entry name" value="Isochorismatase-like hydrolases"/>
    <property type="match status" value="1"/>
</dbReference>
<feature type="domain" description="Isochorismatase-like" evidence="3">
    <location>
        <begin position="30"/>
        <end position="210"/>
    </location>
</feature>
<dbReference type="Gene3D" id="3.40.50.850">
    <property type="entry name" value="Isochorismatase-like"/>
    <property type="match status" value="1"/>
</dbReference>
<evidence type="ECO:0000313" key="4">
    <source>
        <dbReference type="EMBL" id="GGK18978.1"/>
    </source>
</evidence>
<keyword evidence="5" id="KW-1185">Reference proteome</keyword>
<comment type="caution">
    <text evidence="4">The sequence shown here is derived from an EMBL/GenBank/DDBJ whole genome shotgun (WGS) entry which is preliminary data.</text>
</comment>
<organism evidence="4 5">
    <name type="scientific">Deinococcus malanensis</name>
    <dbReference type="NCBI Taxonomy" id="1706855"/>
    <lineage>
        <taxon>Bacteria</taxon>
        <taxon>Thermotogati</taxon>
        <taxon>Deinococcota</taxon>
        <taxon>Deinococci</taxon>
        <taxon>Deinococcales</taxon>
        <taxon>Deinococcaceae</taxon>
        <taxon>Deinococcus</taxon>
    </lineage>
</organism>
<accession>A0ABQ2ENP6</accession>
<dbReference type="Proteomes" id="UP000647587">
    <property type="component" value="Unassembled WGS sequence"/>
</dbReference>
<reference evidence="5" key="1">
    <citation type="journal article" date="2019" name="Int. J. Syst. Evol. Microbiol.">
        <title>The Global Catalogue of Microorganisms (GCM) 10K type strain sequencing project: providing services to taxonomists for standard genome sequencing and annotation.</title>
        <authorList>
            <consortium name="The Broad Institute Genomics Platform"/>
            <consortium name="The Broad Institute Genome Sequencing Center for Infectious Disease"/>
            <person name="Wu L."/>
            <person name="Ma J."/>
        </authorList>
    </citation>
    <scope>NUCLEOTIDE SEQUENCE [LARGE SCALE GENOMIC DNA]</scope>
    <source>
        <strain evidence="5">JCM 30331</strain>
    </source>
</reference>
<dbReference type="InterPro" id="IPR050272">
    <property type="entry name" value="Isochorismatase-like_hydrls"/>
</dbReference>
<dbReference type="PANTHER" id="PTHR43540">
    <property type="entry name" value="PEROXYUREIDOACRYLATE/UREIDOACRYLATE AMIDOHYDROLASE-RELATED"/>
    <property type="match status" value="1"/>
</dbReference>
<dbReference type="RefSeq" id="WP_189005190.1">
    <property type="nucleotide sequence ID" value="NZ_BMPP01000003.1"/>
</dbReference>
<evidence type="ECO:0000256" key="1">
    <source>
        <dbReference type="ARBA" id="ARBA00022801"/>
    </source>
</evidence>
<sequence>MTKQSEKFNSTEVKYKPGREHDFGFPLDRTALLIIDPVNDFLSEGGAAWEMTKSTVQSVGVVENLKQAIHGARVYGLPVLLGPMAYTEEDYADHHLQRRTGINRVMFEHKMFLAGSWGADFHPELQPQHSDIILRPHKGTDVFETDLPGHLERLGTTHLVIAGMTANLCVESTGRRAAELGYDVTYLTNAIGAESVPAYEASIKVNFPLVGNATMTVDEFLAALQGTAGEGGSVQPGDKVLGSDHGEIGTVKEVVAASADVDAHLIVPRGLIVKHDMFIPLDAVVQRAGATVFINVPKLIVGNMPWSGPPACRERREHLGPKAQDVDKVYGSVDPSGVS</sequence>